<dbReference type="Gene3D" id="1.10.10.10">
    <property type="entry name" value="Winged helix-like DNA-binding domain superfamily/Winged helix DNA-binding domain"/>
    <property type="match status" value="1"/>
</dbReference>
<dbReference type="InterPro" id="IPR001789">
    <property type="entry name" value="Sig_transdc_resp-reg_receiver"/>
</dbReference>
<protein>
    <submittedName>
        <fullName evidence="8">DNA-binding response regulator</fullName>
    </submittedName>
</protein>
<keyword evidence="2 8" id="KW-0238">DNA-binding</keyword>
<dbReference type="PROSITE" id="PS50110">
    <property type="entry name" value="RESPONSE_REGULATORY"/>
    <property type="match status" value="1"/>
</dbReference>
<keyword evidence="9" id="KW-1185">Reference proteome</keyword>
<evidence type="ECO:0000256" key="3">
    <source>
        <dbReference type="ARBA" id="ARBA00023163"/>
    </source>
</evidence>
<dbReference type="SMART" id="SM00448">
    <property type="entry name" value="REC"/>
    <property type="match status" value="1"/>
</dbReference>
<gene>
    <name evidence="8" type="ORF">C7B81_00340</name>
</gene>
<accession>A0ABX5FCN0</accession>
<dbReference type="EMBL" id="PVWP01000001">
    <property type="protein sequence ID" value="PSB39138.1"/>
    <property type="molecule type" value="Genomic_DNA"/>
</dbReference>
<dbReference type="InterPro" id="IPR011006">
    <property type="entry name" value="CheY-like_superfamily"/>
</dbReference>
<dbReference type="PRINTS" id="PR00038">
    <property type="entry name" value="HTHLUXR"/>
</dbReference>
<dbReference type="SUPFAM" id="SSF52172">
    <property type="entry name" value="CheY-like"/>
    <property type="match status" value="1"/>
</dbReference>
<evidence type="ECO:0000313" key="9">
    <source>
        <dbReference type="Proteomes" id="UP000238218"/>
    </source>
</evidence>
<reference evidence="8 9" key="2">
    <citation type="submission" date="2018-03" db="EMBL/GenBank/DDBJ databases">
        <title>The ancient ancestry and fast evolution of plastids.</title>
        <authorList>
            <person name="Moore K.R."/>
            <person name="Magnabosco C."/>
            <person name="Momper L."/>
            <person name="Gold D.A."/>
            <person name="Bosak T."/>
            <person name="Fournier G.P."/>
        </authorList>
    </citation>
    <scope>NUCLEOTIDE SEQUENCE [LARGE SCALE GENOMIC DNA]</scope>
    <source>
        <strain evidence="8 9">CCALA 015</strain>
    </source>
</reference>
<evidence type="ECO:0000256" key="5">
    <source>
        <dbReference type="SAM" id="MobiDB-lite"/>
    </source>
</evidence>
<dbReference type="SMART" id="SM00421">
    <property type="entry name" value="HTH_LUXR"/>
    <property type="match status" value="1"/>
</dbReference>
<reference evidence="8 9" key="1">
    <citation type="submission" date="2018-02" db="EMBL/GenBank/DDBJ databases">
        <authorList>
            <person name="Moore K."/>
            <person name="Momper L."/>
        </authorList>
    </citation>
    <scope>NUCLEOTIDE SEQUENCE [LARGE SCALE GENOMIC DNA]</scope>
    <source>
        <strain evidence="8 9">CCALA 015</strain>
    </source>
</reference>
<dbReference type="GO" id="GO:0003677">
    <property type="term" value="F:DNA binding"/>
    <property type="evidence" value="ECO:0007669"/>
    <property type="project" value="UniProtKB-KW"/>
</dbReference>
<dbReference type="InterPro" id="IPR000792">
    <property type="entry name" value="Tscrpt_reg_LuxR_C"/>
</dbReference>
<organism evidence="8 9">
    <name type="scientific">Aphanothece cf. minutissima CCALA 015</name>
    <dbReference type="NCBI Taxonomy" id="2107695"/>
    <lineage>
        <taxon>Bacteria</taxon>
        <taxon>Bacillati</taxon>
        <taxon>Cyanobacteriota</taxon>
        <taxon>Cyanophyceae</taxon>
        <taxon>Oscillatoriophycideae</taxon>
        <taxon>Chroococcales</taxon>
        <taxon>Aphanothecaceae</taxon>
        <taxon>Aphanothece</taxon>
    </lineage>
</organism>
<evidence type="ECO:0000256" key="1">
    <source>
        <dbReference type="ARBA" id="ARBA00023015"/>
    </source>
</evidence>
<dbReference type="CDD" id="cd06170">
    <property type="entry name" value="LuxR_C_like"/>
    <property type="match status" value="1"/>
</dbReference>
<dbReference type="Pfam" id="PF00072">
    <property type="entry name" value="Response_reg"/>
    <property type="match status" value="1"/>
</dbReference>
<dbReference type="SUPFAM" id="SSF46894">
    <property type="entry name" value="C-terminal effector domain of the bipartite response regulators"/>
    <property type="match status" value="1"/>
</dbReference>
<dbReference type="CDD" id="cd17574">
    <property type="entry name" value="REC_OmpR"/>
    <property type="match status" value="1"/>
</dbReference>
<dbReference type="InterPro" id="IPR039420">
    <property type="entry name" value="WalR-like"/>
</dbReference>
<dbReference type="Proteomes" id="UP000238218">
    <property type="component" value="Unassembled WGS sequence"/>
</dbReference>
<feature type="compositionally biased region" description="Low complexity" evidence="5">
    <location>
        <begin position="1"/>
        <end position="11"/>
    </location>
</feature>
<feature type="modified residue" description="4-aspartylphosphate" evidence="4">
    <location>
        <position position="80"/>
    </location>
</feature>
<dbReference type="RefSeq" id="WP_015110384.1">
    <property type="nucleotide sequence ID" value="NZ_PVWP01000001.1"/>
</dbReference>
<keyword evidence="1" id="KW-0805">Transcription regulation</keyword>
<feature type="domain" description="HTH luxR-type" evidence="6">
    <location>
        <begin position="197"/>
        <end position="262"/>
    </location>
</feature>
<evidence type="ECO:0000259" key="6">
    <source>
        <dbReference type="PROSITE" id="PS50043"/>
    </source>
</evidence>
<name>A0ABX5FCN0_9CHRO</name>
<keyword evidence="4" id="KW-0597">Phosphoprotein</keyword>
<evidence type="ECO:0000256" key="2">
    <source>
        <dbReference type="ARBA" id="ARBA00023125"/>
    </source>
</evidence>
<dbReference type="InterPro" id="IPR036388">
    <property type="entry name" value="WH-like_DNA-bd_sf"/>
</dbReference>
<feature type="region of interest" description="Disordered" evidence="5">
    <location>
        <begin position="1"/>
        <end position="25"/>
    </location>
</feature>
<proteinExistence type="predicted"/>
<evidence type="ECO:0000313" key="8">
    <source>
        <dbReference type="EMBL" id="PSB39138.1"/>
    </source>
</evidence>
<evidence type="ECO:0000256" key="4">
    <source>
        <dbReference type="PROSITE-ProRule" id="PRU00169"/>
    </source>
</evidence>
<dbReference type="PANTHER" id="PTHR48111">
    <property type="entry name" value="REGULATOR OF RPOS"/>
    <property type="match status" value="1"/>
</dbReference>
<dbReference type="Gene3D" id="3.40.50.2300">
    <property type="match status" value="1"/>
</dbReference>
<keyword evidence="3" id="KW-0804">Transcription</keyword>
<sequence length="265" mass="28417">MSQEPSAAAGPIPEPSGPPEGSEAAVSTPVRLLLVDDEPGLRTAVKAYLEDEGFAVTTANDGEEGWTAAQAQMPDVVITDVMMPRCDGYGLLKRLRADERLGGTPVIFLTAKGMTADRIAGFQAGADDYIPKPFDPDELVARVRNVVRRQERLLAEAARFADADIGAMARQITEIRSMLGGGGGSGTGSGGSTRKPVSDVRLDFTPREASVLQLVAEGMMNKEIARRLETSIRNVEKYVSRLFIKTGTASRTELVRFALEHGLVD</sequence>
<feature type="domain" description="Response regulatory" evidence="7">
    <location>
        <begin position="31"/>
        <end position="147"/>
    </location>
</feature>
<dbReference type="Pfam" id="PF00196">
    <property type="entry name" value="GerE"/>
    <property type="match status" value="1"/>
</dbReference>
<comment type="caution">
    <text evidence="8">The sequence shown here is derived from an EMBL/GenBank/DDBJ whole genome shotgun (WGS) entry which is preliminary data.</text>
</comment>
<evidence type="ECO:0000259" key="7">
    <source>
        <dbReference type="PROSITE" id="PS50110"/>
    </source>
</evidence>
<dbReference type="PANTHER" id="PTHR48111:SF67">
    <property type="entry name" value="TRANSCRIPTIONAL REGULATORY PROTEIN TCTD"/>
    <property type="match status" value="1"/>
</dbReference>
<dbReference type="PROSITE" id="PS50043">
    <property type="entry name" value="HTH_LUXR_2"/>
    <property type="match status" value="1"/>
</dbReference>
<dbReference type="InterPro" id="IPR016032">
    <property type="entry name" value="Sig_transdc_resp-reg_C-effctor"/>
</dbReference>